<evidence type="ECO:0000256" key="2">
    <source>
        <dbReference type="ARBA" id="ARBA00022723"/>
    </source>
</evidence>
<dbReference type="InterPro" id="IPR007837">
    <property type="entry name" value="DinB"/>
</dbReference>
<keyword evidence="4" id="KW-1185">Reference proteome</keyword>
<dbReference type="InterPro" id="IPR034660">
    <property type="entry name" value="DinB/YfiT-like"/>
</dbReference>
<dbReference type="PANTHER" id="PTHR37302:SF3">
    <property type="entry name" value="DAMAGE-INDUCIBLE PROTEIN DINB"/>
    <property type="match status" value="1"/>
</dbReference>
<dbReference type="Pfam" id="PF05163">
    <property type="entry name" value="DinB"/>
    <property type="match status" value="1"/>
</dbReference>
<organism evidence="3 4">
    <name type="scientific">Deinococcus navajonensis</name>
    <dbReference type="NCBI Taxonomy" id="309884"/>
    <lineage>
        <taxon>Bacteria</taxon>
        <taxon>Thermotogati</taxon>
        <taxon>Deinococcota</taxon>
        <taxon>Deinococci</taxon>
        <taxon>Deinococcales</taxon>
        <taxon>Deinococcaceae</taxon>
        <taxon>Deinococcus</taxon>
    </lineage>
</organism>
<gene>
    <name evidence="3" type="ORF">ACFOZ9_11420</name>
</gene>
<evidence type="ECO:0000313" key="3">
    <source>
        <dbReference type="EMBL" id="MFC4426818.1"/>
    </source>
</evidence>
<dbReference type="RefSeq" id="WP_380039684.1">
    <property type="nucleotide sequence ID" value="NZ_JBHSEH010000012.1"/>
</dbReference>
<dbReference type="PANTHER" id="PTHR37302">
    <property type="entry name" value="SLR1116 PROTEIN"/>
    <property type="match status" value="1"/>
</dbReference>
<dbReference type="SUPFAM" id="SSF109854">
    <property type="entry name" value="DinB/YfiT-like putative metalloenzymes"/>
    <property type="match status" value="1"/>
</dbReference>
<protein>
    <submittedName>
        <fullName evidence="3">DinB family protein</fullName>
    </submittedName>
</protein>
<keyword evidence="2" id="KW-0479">Metal-binding</keyword>
<dbReference type="Proteomes" id="UP001595998">
    <property type="component" value="Unassembled WGS sequence"/>
</dbReference>
<dbReference type="Gene3D" id="1.20.120.450">
    <property type="entry name" value="dinb family like domain"/>
    <property type="match status" value="1"/>
</dbReference>
<accession>A0ABV8XPZ7</accession>
<sequence>MNIPEMYACLMRARRVLRTALQAVPDEVLARPLLGGERFHCIKDLLLHIAVVEDGWINGDIRRAQTVLDEWPDLNARAEGPQQAATPLATLLDYWDAVEARTLAYLSGLTPAELTRVVTVEDWPPQHQRFTVDGVLWHVLQHEIRHTAQIALLLRLQDITPPTLDLLFYLSPVPLSTPETIHDHS</sequence>
<dbReference type="EMBL" id="JBHSEH010000012">
    <property type="protein sequence ID" value="MFC4426818.1"/>
    <property type="molecule type" value="Genomic_DNA"/>
</dbReference>
<reference evidence="4" key="1">
    <citation type="journal article" date="2019" name="Int. J. Syst. Evol. Microbiol.">
        <title>The Global Catalogue of Microorganisms (GCM) 10K type strain sequencing project: providing services to taxonomists for standard genome sequencing and annotation.</title>
        <authorList>
            <consortium name="The Broad Institute Genomics Platform"/>
            <consortium name="The Broad Institute Genome Sequencing Center for Infectious Disease"/>
            <person name="Wu L."/>
            <person name="Ma J."/>
        </authorList>
    </citation>
    <scope>NUCLEOTIDE SEQUENCE [LARGE SCALE GENOMIC DNA]</scope>
    <source>
        <strain evidence="4">CCUG 56029</strain>
    </source>
</reference>
<name>A0ABV8XPZ7_9DEIO</name>
<evidence type="ECO:0000313" key="4">
    <source>
        <dbReference type="Proteomes" id="UP001595998"/>
    </source>
</evidence>
<evidence type="ECO:0000256" key="1">
    <source>
        <dbReference type="ARBA" id="ARBA00008635"/>
    </source>
</evidence>
<proteinExistence type="inferred from homology"/>
<comment type="caution">
    <text evidence="3">The sequence shown here is derived from an EMBL/GenBank/DDBJ whole genome shotgun (WGS) entry which is preliminary data.</text>
</comment>
<comment type="similarity">
    <text evidence="1">Belongs to the DinB family.</text>
</comment>